<dbReference type="OrthoDB" id="3217709at2"/>
<dbReference type="GO" id="GO:0009898">
    <property type="term" value="C:cytoplasmic side of plasma membrane"/>
    <property type="evidence" value="ECO:0007669"/>
    <property type="project" value="TreeGrafter"/>
</dbReference>
<feature type="compositionally biased region" description="Polar residues" evidence="3">
    <location>
        <begin position="447"/>
        <end position="457"/>
    </location>
</feature>
<feature type="region of interest" description="Disordered" evidence="3">
    <location>
        <begin position="443"/>
        <end position="479"/>
    </location>
</feature>
<organism evidence="4 5">
    <name type="scientific">Rothia nasimurium</name>
    <dbReference type="NCBI Taxonomy" id="85336"/>
    <lineage>
        <taxon>Bacteria</taxon>
        <taxon>Bacillati</taxon>
        <taxon>Actinomycetota</taxon>
        <taxon>Actinomycetes</taxon>
        <taxon>Micrococcales</taxon>
        <taxon>Micrococcaceae</taxon>
        <taxon>Rothia</taxon>
    </lineage>
</organism>
<keyword evidence="2" id="KW-0067">ATP-binding</keyword>
<dbReference type="SUPFAM" id="SSF52540">
    <property type="entry name" value="P-loop containing nucleoside triphosphate hydrolases"/>
    <property type="match status" value="1"/>
</dbReference>
<dbReference type="EMBL" id="LXWF01000022">
    <property type="protein sequence ID" value="ORC18857.1"/>
    <property type="molecule type" value="Genomic_DNA"/>
</dbReference>
<evidence type="ECO:0000256" key="1">
    <source>
        <dbReference type="ARBA" id="ARBA00022741"/>
    </source>
</evidence>
<dbReference type="RefSeq" id="WP_083091721.1">
    <property type="nucleotide sequence ID" value="NZ_LXWF01000022.1"/>
</dbReference>
<feature type="compositionally biased region" description="Basic and acidic residues" evidence="3">
    <location>
        <begin position="144"/>
        <end position="169"/>
    </location>
</feature>
<feature type="compositionally biased region" description="Polar residues" evidence="3">
    <location>
        <begin position="121"/>
        <end position="143"/>
    </location>
</feature>
<dbReference type="GO" id="GO:0005524">
    <property type="term" value="F:ATP binding"/>
    <property type="evidence" value="ECO:0007669"/>
    <property type="project" value="UniProtKB-KW"/>
</dbReference>
<dbReference type="InterPro" id="IPR050625">
    <property type="entry name" value="ParA/MinD_ATPase"/>
</dbReference>
<keyword evidence="1" id="KW-0547">Nucleotide-binding</keyword>
<dbReference type="GO" id="GO:0005829">
    <property type="term" value="C:cytosol"/>
    <property type="evidence" value="ECO:0007669"/>
    <property type="project" value="TreeGrafter"/>
</dbReference>
<reference evidence="4 5" key="1">
    <citation type="submission" date="2016-05" db="EMBL/GenBank/DDBJ databases">
        <title>Draft genome sequence of a porcine commensal Rothia nasimurium.</title>
        <authorList>
            <person name="Gaiser R.A."/>
            <person name="Van Baarlen P."/>
            <person name="Wells J.M."/>
        </authorList>
    </citation>
    <scope>NUCLEOTIDE SEQUENCE [LARGE SCALE GENOMIC DNA]</scope>
    <source>
        <strain evidence="4 5">PT-32</strain>
    </source>
</reference>
<dbReference type="PANTHER" id="PTHR43384">
    <property type="entry name" value="SEPTUM SITE-DETERMINING PROTEIN MIND HOMOLOG, CHLOROPLASTIC-RELATED"/>
    <property type="match status" value="1"/>
</dbReference>
<gene>
    <name evidence="4" type="ORF">A7979_02340</name>
</gene>
<dbReference type="AlphaFoldDB" id="A0A1Y1RQT1"/>
<protein>
    <submittedName>
        <fullName evidence="4">Uncharacterized protein</fullName>
    </submittedName>
</protein>
<dbReference type="GO" id="GO:0051782">
    <property type="term" value="P:negative regulation of cell division"/>
    <property type="evidence" value="ECO:0007669"/>
    <property type="project" value="TreeGrafter"/>
</dbReference>
<feature type="region of interest" description="Disordered" evidence="3">
    <location>
        <begin position="112"/>
        <end position="170"/>
    </location>
</feature>
<sequence length="479" mass="51559">MQIPIIVVGDSGGRFITAIESQRGPVSVVRHVDDLGEMLGVAQSGLARAVLVVTQREDLTHSLINALHQLDIAVCVVADQGEDLSLTGVSTIDSLADTRQLVEAIEQAVHNPAPRDPHSALENNSSPTTQPQQSVEQGSTGSDYTRKGTDSEEPDSHADLNRTSDHTSQPERLGSIVAVWGPLGSPGRTTCAVNLAGAYAESGYQVCLLDADTYGSSVSAVLGLTDDYSSLAQLCHHADRGEITPQTLADLTHTVRHKSNYFDVITGINRPDRWAEIRSLALTSILATLRENYDLIVIDTSFNLEDDETLSFDGAAPQRNDATLTSLREADHIVLVGLADVVGVPRLIKAYDQLTHSLQTKADFSPTIVLNRVRSEAVGPSPQLALEHSWQRFGPSKPISHYLPEDSPSSDKARLNGKTILETSPESALAEGLTQLSQTVEAALSLQGPNNQGQGSSRLPAVVEKKKASKRFLRRRAKV</sequence>
<feature type="compositionally biased region" description="Basic residues" evidence="3">
    <location>
        <begin position="467"/>
        <end position="479"/>
    </location>
</feature>
<proteinExistence type="predicted"/>
<evidence type="ECO:0000313" key="5">
    <source>
        <dbReference type="Proteomes" id="UP000192359"/>
    </source>
</evidence>
<dbReference type="InterPro" id="IPR027417">
    <property type="entry name" value="P-loop_NTPase"/>
</dbReference>
<dbReference type="GO" id="GO:0016887">
    <property type="term" value="F:ATP hydrolysis activity"/>
    <property type="evidence" value="ECO:0007669"/>
    <property type="project" value="TreeGrafter"/>
</dbReference>
<evidence type="ECO:0000256" key="3">
    <source>
        <dbReference type="SAM" id="MobiDB-lite"/>
    </source>
</evidence>
<evidence type="ECO:0000313" key="4">
    <source>
        <dbReference type="EMBL" id="ORC18857.1"/>
    </source>
</evidence>
<dbReference type="Proteomes" id="UP000192359">
    <property type="component" value="Unassembled WGS sequence"/>
</dbReference>
<name>A0A1Y1RQT1_9MICC</name>
<dbReference type="PANTHER" id="PTHR43384:SF13">
    <property type="entry name" value="SLR0110 PROTEIN"/>
    <property type="match status" value="1"/>
</dbReference>
<dbReference type="Gene3D" id="3.40.50.300">
    <property type="entry name" value="P-loop containing nucleotide triphosphate hydrolases"/>
    <property type="match status" value="1"/>
</dbReference>
<evidence type="ECO:0000256" key="2">
    <source>
        <dbReference type="ARBA" id="ARBA00022840"/>
    </source>
</evidence>
<dbReference type="InterPro" id="IPR033756">
    <property type="entry name" value="YlxH/NBP35"/>
</dbReference>
<accession>A0A1Y1RQT1</accession>
<comment type="caution">
    <text evidence="4">The sequence shown here is derived from an EMBL/GenBank/DDBJ whole genome shotgun (WGS) entry which is preliminary data.</text>
</comment>
<keyword evidence="5" id="KW-1185">Reference proteome</keyword>
<dbReference type="Pfam" id="PF10609">
    <property type="entry name" value="ParA"/>
    <property type="match status" value="1"/>
</dbReference>